<dbReference type="PROSITE" id="PS51462">
    <property type="entry name" value="NUDIX"/>
    <property type="match status" value="1"/>
</dbReference>
<dbReference type="InterPro" id="IPR020476">
    <property type="entry name" value="Nudix_hydrolase"/>
</dbReference>
<evidence type="ECO:0000256" key="1">
    <source>
        <dbReference type="ARBA" id="ARBA00001946"/>
    </source>
</evidence>
<evidence type="ECO:0000313" key="6">
    <source>
        <dbReference type="EMBL" id="ADI14987.1"/>
    </source>
</evidence>
<organism evidence="6 7">
    <name type="scientific">Truepera radiovictrix (strain DSM 17093 / CIP 108686 / LMG 22925 / RQ-24)</name>
    <dbReference type="NCBI Taxonomy" id="649638"/>
    <lineage>
        <taxon>Bacteria</taxon>
        <taxon>Thermotogati</taxon>
        <taxon>Deinococcota</taxon>
        <taxon>Deinococci</taxon>
        <taxon>Trueperales</taxon>
        <taxon>Trueperaceae</taxon>
        <taxon>Truepera</taxon>
    </lineage>
</organism>
<dbReference type="PROSITE" id="PS00893">
    <property type="entry name" value="NUDIX_BOX"/>
    <property type="match status" value="1"/>
</dbReference>
<proteinExistence type="inferred from homology"/>
<dbReference type="InterPro" id="IPR020084">
    <property type="entry name" value="NUDIX_hydrolase_CS"/>
</dbReference>
<dbReference type="PRINTS" id="PR00502">
    <property type="entry name" value="NUDIXFAMILY"/>
</dbReference>
<evidence type="ECO:0000256" key="3">
    <source>
        <dbReference type="ARBA" id="ARBA00022842"/>
    </source>
</evidence>
<comment type="cofactor">
    <cofactor evidence="1">
        <name>Mg(2+)</name>
        <dbReference type="ChEBI" id="CHEBI:18420"/>
    </cofactor>
</comment>
<dbReference type="STRING" id="649638.Trad_1871"/>
<dbReference type="InterPro" id="IPR000086">
    <property type="entry name" value="NUDIX_hydrolase_dom"/>
</dbReference>
<dbReference type="OrthoDB" id="9008185at2"/>
<feature type="domain" description="Nudix hydrolase" evidence="5">
    <location>
        <begin position="10"/>
        <end position="138"/>
    </location>
</feature>
<comment type="similarity">
    <text evidence="4">Belongs to the Nudix hydrolase family.</text>
</comment>
<dbReference type="AlphaFoldDB" id="D7CQK3"/>
<dbReference type="RefSeq" id="WP_013178353.1">
    <property type="nucleotide sequence ID" value="NC_014221.1"/>
</dbReference>
<dbReference type="eggNOG" id="COG1051">
    <property type="taxonomic scope" value="Bacteria"/>
</dbReference>
<dbReference type="GO" id="GO:0016787">
    <property type="term" value="F:hydrolase activity"/>
    <property type="evidence" value="ECO:0007669"/>
    <property type="project" value="UniProtKB-KW"/>
</dbReference>
<dbReference type="KEGG" id="tra:Trad_1871"/>
<reference evidence="7" key="1">
    <citation type="submission" date="2010-05" db="EMBL/GenBank/DDBJ databases">
        <title>The complete genome of Truepera radiovictris DSM 17093.</title>
        <authorList>
            <consortium name="US DOE Joint Genome Institute (JGI-PGF)"/>
            <person name="Lucas S."/>
            <person name="Copeland A."/>
            <person name="Lapidus A."/>
            <person name="Glavina del Rio T."/>
            <person name="Dalin E."/>
            <person name="Tice H."/>
            <person name="Bruce D."/>
            <person name="Goodwin L."/>
            <person name="Pitluck S."/>
            <person name="Kyrpides N."/>
            <person name="Mavromatis K."/>
            <person name="Ovchinnikova G."/>
            <person name="Munk A.C."/>
            <person name="Detter J.C."/>
            <person name="Han C."/>
            <person name="Tapia R."/>
            <person name="Land M."/>
            <person name="Hauser L."/>
            <person name="Markowitz V."/>
            <person name="Cheng J.-F."/>
            <person name="Hugenholtz P."/>
            <person name="Woyke T."/>
            <person name="Wu D."/>
            <person name="Tindall B."/>
            <person name="Pomrenke H.G."/>
            <person name="Brambilla E."/>
            <person name="Klenk H.-P."/>
            <person name="Eisen J.A."/>
        </authorList>
    </citation>
    <scope>NUCLEOTIDE SEQUENCE [LARGE SCALE GENOMIC DNA]</scope>
    <source>
        <strain evidence="7">DSM 17093 / CIP 108686 / LMG 22925 / RQ-24</strain>
    </source>
</reference>
<evidence type="ECO:0000313" key="7">
    <source>
        <dbReference type="Proteomes" id="UP000000379"/>
    </source>
</evidence>
<name>D7CQK3_TRURR</name>
<keyword evidence="3" id="KW-0460">Magnesium</keyword>
<dbReference type="InterPro" id="IPR015797">
    <property type="entry name" value="NUDIX_hydrolase-like_dom_sf"/>
</dbReference>
<gene>
    <name evidence="6" type="ordered locus">Trad_1871</name>
</gene>
<evidence type="ECO:0000259" key="5">
    <source>
        <dbReference type="PROSITE" id="PS51462"/>
    </source>
</evidence>
<dbReference type="Gene3D" id="3.90.79.10">
    <property type="entry name" value="Nucleoside Triphosphate Pyrophosphohydrolase"/>
    <property type="match status" value="1"/>
</dbReference>
<dbReference type="Pfam" id="PF00293">
    <property type="entry name" value="NUDIX"/>
    <property type="match status" value="1"/>
</dbReference>
<accession>D7CQK3</accession>
<dbReference type="HOGENOM" id="CLU_037162_20_2_0"/>
<keyword evidence="2 4" id="KW-0378">Hydrolase</keyword>
<evidence type="ECO:0000256" key="4">
    <source>
        <dbReference type="RuleBase" id="RU003476"/>
    </source>
</evidence>
<protein>
    <submittedName>
        <fullName evidence="6">NUDIX hydrolase</fullName>
    </submittedName>
</protein>
<dbReference type="PANTHER" id="PTHR43046:SF12">
    <property type="entry name" value="GDP-MANNOSE MANNOSYL HYDROLASE"/>
    <property type="match status" value="1"/>
</dbReference>
<evidence type="ECO:0000256" key="2">
    <source>
        <dbReference type="ARBA" id="ARBA00022801"/>
    </source>
</evidence>
<keyword evidence="7" id="KW-1185">Reference proteome</keyword>
<dbReference type="PANTHER" id="PTHR43046">
    <property type="entry name" value="GDP-MANNOSE MANNOSYL HYDROLASE"/>
    <property type="match status" value="1"/>
</dbReference>
<dbReference type="Proteomes" id="UP000000379">
    <property type="component" value="Chromosome"/>
</dbReference>
<dbReference type="SUPFAM" id="SSF55811">
    <property type="entry name" value="Nudix"/>
    <property type="match status" value="1"/>
</dbReference>
<dbReference type="EMBL" id="CP002049">
    <property type="protein sequence ID" value="ADI14987.1"/>
    <property type="molecule type" value="Genomic_DNA"/>
</dbReference>
<reference evidence="6 7" key="2">
    <citation type="journal article" date="2011" name="Stand. Genomic Sci.">
        <title>Complete genome sequence of Truepera radiovictrix type strain (RQ-24).</title>
        <authorList>
            <person name="Ivanova N."/>
            <person name="Rohde C."/>
            <person name="Munk C."/>
            <person name="Nolan M."/>
            <person name="Lucas S."/>
            <person name="Del Rio T.G."/>
            <person name="Tice H."/>
            <person name="Deshpande S."/>
            <person name="Cheng J.F."/>
            <person name="Tapia R."/>
            <person name="Han C."/>
            <person name="Goodwin L."/>
            <person name="Pitluck S."/>
            <person name="Liolios K."/>
            <person name="Mavromatis K."/>
            <person name="Mikhailova N."/>
            <person name="Pati A."/>
            <person name="Chen A."/>
            <person name="Palaniappan K."/>
            <person name="Land M."/>
            <person name="Hauser L."/>
            <person name="Chang Y.J."/>
            <person name="Jeffries C.D."/>
            <person name="Brambilla E."/>
            <person name="Rohde M."/>
            <person name="Goker M."/>
            <person name="Tindall B.J."/>
            <person name="Woyke T."/>
            <person name="Bristow J."/>
            <person name="Eisen J.A."/>
            <person name="Markowitz V."/>
            <person name="Hugenholtz P."/>
            <person name="Kyrpides N.C."/>
            <person name="Klenk H.P."/>
            <person name="Lapidus A."/>
        </authorList>
    </citation>
    <scope>NUCLEOTIDE SEQUENCE [LARGE SCALE GENOMIC DNA]</scope>
    <source>
        <strain evidence="7">DSM 17093 / CIP 108686 / LMG 22925 / RQ-24</strain>
    </source>
</reference>
<sequence length="153" mass="17233">MTANALPTAHPLVTVGALAVSPRERVLLVRTHKWRGLWGVPGGKVAYGETLAQALRREFREETGLELTDLYWGPVQEAVRSPEFYREAHFVLLNFVARCTDETVTLNEEAQAHAWVTPEAALRCALNTPTRVLVRFYLERRHALEALEDPSCP</sequence>